<dbReference type="Proteomes" id="UP000236214">
    <property type="component" value="Unassembled WGS sequence"/>
</dbReference>
<dbReference type="Pfam" id="PF00005">
    <property type="entry name" value="ABC_tran"/>
    <property type="match status" value="2"/>
</dbReference>
<dbReference type="PANTHER" id="PTHR42855">
    <property type="entry name" value="ABC TRANSPORTER ATP-BINDING SUBUNIT"/>
    <property type="match status" value="1"/>
</dbReference>
<dbReference type="CDD" id="cd03221">
    <property type="entry name" value="ABCF_EF-3"/>
    <property type="match status" value="2"/>
</dbReference>
<dbReference type="PANTHER" id="PTHR42855:SF2">
    <property type="entry name" value="DRUG RESISTANCE ABC TRANSPORTER,ATP-BINDING PROTEIN"/>
    <property type="match status" value="1"/>
</dbReference>
<evidence type="ECO:0000313" key="7">
    <source>
        <dbReference type="Proteomes" id="UP000236214"/>
    </source>
</evidence>
<evidence type="ECO:0000259" key="5">
    <source>
        <dbReference type="PROSITE" id="PS50893"/>
    </source>
</evidence>
<organism evidence="6 7">
    <name type="scientific">Tetragenococcus halophilus subsp. halophilus</name>
    <dbReference type="NCBI Taxonomy" id="1513897"/>
    <lineage>
        <taxon>Bacteria</taxon>
        <taxon>Bacillati</taxon>
        <taxon>Bacillota</taxon>
        <taxon>Bacilli</taxon>
        <taxon>Lactobacillales</taxon>
        <taxon>Enterococcaceae</taxon>
        <taxon>Tetragenococcus</taxon>
    </lineage>
</organism>
<feature type="domain" description="ABC transporter" evidence="5">
    <location>
        <begin position="4"/>
        <end position="261"/>
    </location>
</feature>
<evidence type="ECO:0000256" key="3">
    <source>
        <dbReference type="ARBA" id="ARBA00022840"/>
    </source>
</evidence>
<feature type="compositionally biased region" description="Polar residues" evidence="4">
    <location>
        <begin position="558"/>
        <end position="570"/>
    </location>
</feature>
<dbReference type="AlphaFoldDB" id="A0A2H6CUP8"/>
<evidence type="ECO:0000256" key="1">
    <source>
        <dbReference type="ARBA" id="ARBA00022737"/>
    </source>
</evidence>
<proteinExistence type="predicted"/>
<reference evidence="6 7" key="1">
    <citation type="submission" date="2016-05" db="EMBL/GenBank/DDBJ databases">
        <title>Whole genome sequencing of Tetragenococcus halophilus subsp. halophilus NISL 7118.</title>
        <authorList>
            <person name="Shiwa Y."/>
            <person name="Nishimura I."/>
            <person name="Yoshikawa H."/>
            <person name="Koyama Y."/>
            <person name="Oguma T."/>
        </authorList>
    </citation>
    <scope>NUCLEOTIDE SEQUENCE [LARGE SCALE GENOMIC DNA]</scope>
    <source>
        <strain evidence="6 7">NISL 7118</strain>
    </source>
</reference>
<dbReference type="InterPro" id="IPR032781">
    <property type="entry name" value="ABC_tran_Xtn"/>
</dbReference>
<dbReference type="InterPro" id="IPR017871">
    <property type="entry name" value="ABC_transporter-like_CS"/>
</dbReference>
<dbReference type="InterPro" id="IPR051309">
    <property type="entry name" value="ABCF_ATPase"/>
</dbReference>
<dbReference type="EMBL" id="BDEC01000060">
    <property type="protein sequence ID" value="GBD68721.1"/>
    <property type="molecule type" value="Genomic_DNA"/>
</dbReference>
<dbReference type="Pfam" id="PF12848">
    <property type="entry name" value="ABC_tran_Xtn"/>
    <property type="match status" value="1"/>
</dbReference>
<dbReference type="GO" id="GO:0003677">
    <property type="term" value="F:DNA binding"/>
    <property type="evidence" value="ECO:0007669"/>
    <property type="project" value="InterPro"/>
</dbReference>
<comment type="caution">
    <text evidence="6">The sequence shown here is derived from an EMBL/GenBank/DDBJ whole genome shotgun (WGS) entry which is preliminary data.</text>
</comment>
<dbReference type="SUPFAM" id="SSF52540">
    <property type="entry name" value="P-loop containing nucleoside triphosphate hydrolases"/>
    <property type="match status" value="2"/>
</dbReference>
<dbReference type="PROSITE" id="PS50893">
    <property type="entry name" value="ABC_TRANSPORTER_2"/>
    <property type="match status" value="2"/>
</dbReference>
<name>A0A2H6CUP8_TETHA</name>
<keyword evidence="7" id="KW-1185">Reference proteome</keyword>
<dbReference type="SMART" id="SM00382">
    <property type="entry name" value="AAA"/>
    <property type="match status" value="2"/>
</dbReference>
<dbReference type="FunFam" id="3.40.50.300:FF:000011">
    <property type="entry name" value="Putative ABC transporter ATP-binding component"/>
    <property type="match status" value="1"/>
</dbReference>
<dbReference type="RefSeq" id="WP_103083882.1">
    <property type="nucleotide sequence ID" value="NZ_BDDZ01000099.1"/>
</dbReference>
<dbReference type="PROSITE" id="PS00211">
    <property type="entry name" value="ABC_TRANSPORTER_1"/>
    <property type="match status" value="2"/>
</dbReference>
<keyword evidence="1" id="KW-0677">Repeat</keyword>
<feature type="domain" description="ABC transporter" evidence="5">
    <location>
        <begin position="329"/>
        <end position="543"/>
    </location>
</feature>
<evidence type="ECO:0000256" key="2">
    <source>
        <dbReference type="ARBA" id="ARBA00022741"/>
    </source>
</evidence>
<feature type="compositionally biased region" description="Basic and acidic residues" evidence="4">
    <location>
        <begin position="540"/>
        <end position="556"/>
    </location>
</feature>
<dbReference type="GO" id="GO:0016887">
    <property type="term" value="F:ATP hydrolysis activity"/>
    <property type="evidence" value="ECO:0007669"/>
    <property type="project" value="InterPro"/>
</dbReference>
<dbReference type="InterPro" id="IPR003439">
    <property type="entry name" value="ABC_transporter-like_ATP-bd"/>
</dbReference>
<dbReference type="InterPro" id="IPR032524">
    <property type="entry name" value="ABC_tran_C"/>
</dbReference>
<keyword evidence="2" id="KW-0547">Nucleotide-binding</keyword>
<dbReference type="InterPro" id="IPR027417">
    <property type="entry name" value="P-loop_NTPase"/>
</dbReference>
<dbReference type="Pfam" id="PF16326">
    <property type="entry name" value="ABC_tran_CTD"/>
    <property type="match status" value="1"/>
</dbReference>
<dbReference type="Gene3D" id="3.40.50.300">
    <property type="entry name" value="P-loop containing nucleotide triphosphate hydrolases"/>
    <property type="match status" value="2"/>
</dbReference>
<evidence type="ECO:0000256" key="4">
    <source>
        <dbReference type="SAM" id="MobiDB-lite"/>
    </source>
</evidence>
<gene>
    <name evidence="6" type="ORF">TEHN7118_1527</name>
</gene>
<evidence type="ECO:0000313" key="6">
    <source>
        <dbReference type="EMBL" id="GBD68721.1"/>
    </source>
</evidence>
<protein>
    <submittedName>
        <fullName evidence="6">Putative ABC transporter ATP-binding protein</fullName>
    </submittedName>
</protein>
<dbReference type="GO" id="GO:0005524">
    <property type="term" value="F:ATP binding"/>
    <property type="evidence" value="ECO:0007669"/>
    <property type="project" value="UniProtKB-KW"/>
</dbReference>
<accession>A0A2H6CUP8</accession>
<keyword evidence="3 6" id="KW-0067">ATP-binding</keyword>
<dbReference type="InterPro" id="IPR003593">
    <property type="entry name" value="AAA+_ATPase"/>
</dbReference>
<dbReference type="FunFam" id="3.40.50.300:FF:000309">
    <property type="entry name" value="ABC transporter ATP-binding protein"/>
    <property type="match status" value="1"/>
</dbReference>
<sequence length="649" mass="74591">MILLQANQIARQFGADTLFENIHLEISSRARIGLVGRNGAGKSTLLKILAGIEAPDKGTIAKNKNITLGYLAQDTGLDSDKTVWEEMLEAFSDVRQTEKRMHELEVKISQISPEDENYEAVLKQYDQLQEEFIEKNGYGYENEMRAVLNGFQFDESFYDKAIQTLSGGQKTRLALAKMLLQSPDILILDEPTNHLDIETLSWLEGYLQNYRGALLIVSHDRYFLDKVVTEIYEISRSKMRHYKGNYSRYLDLKSQQLASEWKAYEKQQAEINKLEDFVAKNIVRASTTKRAQSRRKQLDKMERIERPQGKEKSAHFLFQITKASGNIVFQLEDGAIGYDQSIVSEPVNLDIKRQDAIALVGPNGIGKSTLLKSMIGEIPFIKGEKRYGTNVSIGYYDQGQAELNQNKTILQELWDEHPATPEVDIRRMLGSFLFSGDDVDKPISLLSGGEKARVALAKLAMDQKNFLVLDEPTNHLDIDNKEVLENALIDYEGTLFFVSHDRYFINRLATKVVELSENGSRLYLGDYDYYLEKKEEEEQLAEYEREQNETSQEKKTTTNKQNFVQSKEQQKQIRSLQRKVSQIEEELNTADEKISQLKEEMTLPENLDDHVKLTELDQSLQSTQKQQDDLMEQWEHLSLQLEELETKTS</sequence>
<feature type="region of interest" description="Disordered" evidence="4">
    <location>
        <begin position="540"/>
        <end position="570"/>
    </location>
</feature>